<dbReference type="GO" id="GO:0016787">
    <property type="term" value="F:hydrolase activity"/>
    <property type="evidence" value="ECO:0007669"/>
    <property type="project" value="UniProtKB-KW"/>
</dbReference>
<evidence type="ECO:0000259" key="2">
    <source>
        <dbReference type="Pfam" id="PF20091"/>
    </source>
</evidence>
<reference evidence="3 4" key="1">
    <citation type="submission" date="2024-03" db="EMBL/GenBank/DDBJ databases">
        <authorList>
            <person name="Jo J.-H."/>
        </authorList>
    </citation>
    <scope>NUCLEOTIDE SEQUENCE [LARGE SCALE GENOMIC DNA]</scope>
    <source>
        <strain evidence="3 4">AS3R-12</strain>
    </source>
</reference>
<comment type="caution">
    <text evidence="3">The sequence shown here is derived from an EMBL/GenBank/DDBJ whole genome shotgun (WGS) entry which is preliminary data.</text>
</comment>
<keyword evidence="3" id="KW-0378">Hydrolase</keyword>
<sequence length="498" mass="54245">MCRLASLFLLLFAIVLPAQAKEPRWIGPLVESAQSKTFAPIVLAGTRENAALKAAGYVQEEWLIEGAANIYHENADGSLQVRSADVPYVTQLVIVRPRDPRKFNGIVQMGFAHPQFANGNWGRIDTLVLRSGMAYAKLVIGGDPGTRQRSTTQWPVATPLLYKWYDPSRYAAFSWPQDDGVRWDVIGQAASFLRSGSHGGPLAGLKVRGLYVSGWSFLGSLQRSFINFGFHDRYRRTDGGPVIDGYLIGISAGAVAAGNVPLNSVDPVKERGRDMLRVIDSPVIELTSEMEAITNIYPMRAESDGVRGGHRIYELGGVSHSDSGVEGQATPARAQLAARGHPGIEREVTCSMAFSDVPMRDVAQAALVNLDTWVRGGKAPPRASRLQVAEGTKNYNRDGFGNPIGGIRAAQLDVPLVRYGVPDLAECGGKSPGRKLNRLPLDRATLMARYPGGSRHYLAQFDARADALVRQRWLLPADAAVQKMEARAFARLAFKVVK</sequence>
<accession>A0ABU8S4U4</accession>
<organism evidence="3 4">
    <name type="scientific">Novosphingobium aquae</name>
    <dbReference type="NCBI Taxonomy" id="3133435"/>
    <lineage>
        <taxon>Bacteria</taxon>
        <taxon>Pseudomonadati</taxon>
        <taxon>Pseudomonadota</taxon>
        <taxon>Alphaproteobacteria</taxon>
        <taxon>Sphingomonadales</taxon>
        <taxon>Sphingomonadaceae</taxon>
        <taxon>Novosphingobium</taxon>
    </lineage>
</organism>
<feature type="chain" id="PRO_5045333953" evidence="1">
    <location>
        <begin position="21"/>
        <end position="498"/>
    </location>
</feature>
<proteinExistence type="predicted"/>
<dbReference type="Pfam" id="PF20091">
    <property type="entry name" value="Abhydrolase_10"/>
    <property type="match status" value="1"/>
</dbReference>
<feature type="signal peptide" evidence="1">
    <location>
        <begin position="1"/>
        <end position="20"/>
    </location>
</feature>
<dbReference type="RefSeq" id="WP_339964516.1">
    <property type="nucleotide sequence ID" value="NZ_JBBHJY010000001.1"/>
</dbReference>
<evidence type="ECO:0000313" key="3">
    <source>
        <dbReference type="EMBL" id="MEJ6008845.1"/>
    </source>
</evidence>
<dbReference type="EMBL" id="JBBHJY010000001">
    <property type="protein sequence ID" value="MEJ6008845.1"/>
    <property type="molecule type" value="Genomic_DNA"/>
</dbReference>
<name>A0ABU8S4U4_9SPHN</name>
<dbReference type="Proteomes" id="UP001379235">
    <property type="component" value="Unassembled WGS sequence"/>
</dbReference>
<keyword evidence="1" id="KW-0732">Signal</keyword>
<feature type="domain" description="Alpha/beta hydrolase" evidence="2">
    <location>
        <begin position="37"/>
        <end position="480"/>
    </location>
</feature>
<gene>
    <name evidence="3" type="ORF">WG900_02815</name>
</gene>
<protein>
    <submittedName>
        <fullName evidence="3">Alpha/beta hydrolase domain-containing protein</fullName>
    </submittedName>
</protein>
<evidence type="ECO:0000256" key="1">
    <source>
        <dbReference type="SAM" id="SignalP"/>
    </source>
</evidence>
<keyword evidence="4" id="KW-1185">Reference proteome</keyword>
<dbReference type="InterPro" id="IPR045394">
    <property type="entry name" value="Abhydrolase_dom"/>
</dbReference>
<evidence type="ECO:0000313" key="4">
    <source>
        <dbReference type="Proteomes" id="UP001379235"/>
    </source>
</evidence>